<dbReference type="InterPro" id="IPR008278">
    <property type="entry name" value="4-PPantetheinyl_Trfase_dom"/>
</dbReference>
<dbReference type="GO" id="GO:0009239">
    <property type="term" value="P:enterobactin biosynthetic process"/>
    <property type="evidence" value="ECO:0007669"/>
    <property type="project" value="UniProtKB-KW"/>
</dbReference>
<feature type="binding site" evidence="12">
    <location>
        <position position="156"/>
    </location>
    <ligand>
        <name>CoA</name>
        <dbReference type="ChEBI" id="CHEBI:57287"/>
    </ligand>
</feature>
<feature type="domain" description="4'-phosphopantetheinyl transferase N-terminal" evidence="15">
    <location>
        <begin position="37"/>
        <end position="100"/>
    </location>
</feature>
<dbReference type="GO" id="GO:0005886">
    <property type="term" value="C:plasma membrane"/>
    <property type="evidence" value="ECO:0007669"/>
    <property type="project" value="TreeGrafter"/>
</dbReference>
<evidence type="ECO:0000313" key="16">
    <source>
        <dbReference type="EMBL" id="HCD1256494.1"/>
    </source>
</evidence>
<evidence type="ECO:0000256" key="2">
    <source>
        <dbReference type="ARBA" id="ARBA00004993"/>
    </source>
</evidence>
<dbReference type="Pfam" id="PF01648">
    <property type="entry name" value="ACPS"/>
    <property type="match status" value="1"/>
</dbReference>
<dbReference type="SUPFAM" id="SSF56214">
    <property type="entry name" value="4'-phosphopantetheinyl transferase"/>
    <property type="match status" value="1"/>
</dbReference>
<feature type="binding site" evidence="12">
    <location>
        <position position="107"/>
    </location>
    <ligand>
        <name>CoA</name>
        <dbReference type="ChEBI" id="CHEBI:57287"/>
    </ligand>
</feature>
<feature type="domain" description="4'-phosphopantetheinyl transferase" evidence="14">
    <location>
        <begin position="103"/>
        <end position="199"/>
    </location>
</feature>
<feature type="binding site" evidence="13">
    <location>
        <position position="107"/>
    </location>
    <ligand>
        <name>Mg(2+)</name>
        <dbReference type="ChEBI" id="CHEBI:18420"/>
    </ligand>
</feature>
<comment type="similarity">
    <text evidence="3">Belongs to the P-Pant transferase superfamily. EntD family.</text>
</comment>
<dbReference type="NCBIfam" id="NF007604">
    <property type="entry name" value="PRK10251.1"/>
    <property type="match status" value="1"/>
</dbReference>
<feature type="binding site" evidence="12">
    <location>
        <position position="54"/>
    </location>
    <ligand>
        <name>CoA</name>
        <dbReference type="ChEBI" id="CHEBI:57287"/>
    </ligand>
</feature>
<feature type="binding site" evidence="13">
    <location>
        <position position="109"/>
    </location>
    <ligand>
        <name>Mg(2+)</name>
        <dbReference type="ChEBI" id="CHEBI:18420"/>
    </ligand>
</feature>
<feature type="binding site" evidence="12">
    <location>
        <position position="152"/>
    </location>
    <ligand>
        <name>CoA</name>
        <dbReference type="ChEBI" id="CHEBI:57287"/>
    </ligand>
</feature>
<keyword evidence="16" id="KW-0436">Ligase</keyword>
<dbReference type="EMBL" id="DACYAJ020000019">
    <property type="protein sequence ID" value="HCD1256494.1"/>
    <property type="molecule type" value="Genomic_DNA"/>
</dbReference>
<dbReference type="InterPro" id="IPR041354">
    <property type="entry name" value="4PPT_N"/>
</dbReference>
<dbReference type="AlphaFoldDB" id="A0A9C7V3B8"/>
<dbReference type="GO" id="GO:0000287">
    <property type="term" value="F:magnesium ion binding"/>
    <property type="evidence" value="ECO:0007669"/>
    <property type="project" value="InterPro"/>
</dbReference>
<reference evidence="16" key="2">
    <citation type="submission" date="2022-05" db="EMBL/GenBank/DDBJ databases">
        <authorList>
            <consortium name="NCBI Pathogen Detection Project"/>
        </authorList>
    </citation>
    <scope>NUCLEOTIDE SEQUENCE</scope>
    <source>
        <strain evidence="16">CAV1698</strain>
    </source>
</reference>
<dbReference type="Pfam" id="PF17837">
    <property type="entry name" value="4PPT_N"/>
    <property type="match status" value="1"/>
</dbReference>
<dbReference type="GO" id="GO:0016874">
    <property type="term" value="F:ligase activity"/>
    <property type="evidence" value="ECO:0007669"/>
    <property type="project" value="UniProtKB-KW"/>
</dbReference>
<feature type="binding site" evidence="12">
    <location>
        <begin position="89"/>
        <end position="90"/>
    </location>
    <ligand>
        <name>CoA</name>
        <dbReference type="ChEBI" id="CHEBI:57287"/>
    </ligand>
</feature>
<dbReference type="GO" id="GO:0008897">
    <property type="term" value="F:holo-[acyl-carrier-protein] synthase activity"/>
    <property type="evidence" value="ECO:0007669"/>
    <property type="project" value="InterPro"/>
</dbReference>
<name>A0A9C7V3B8_CITAM</name>
<evidence type="ECO:0000256" key="8">
    <source>
        <dbReference type="ARBA" id="ARBA00029894"/>
    </source>
</evidence>
<comment type="subunit">
    <text evidence="4">EntB, EntD, EntE, and EntF form a multienzyme complex called enterobactin synthase.</text>
</comment>
<evidence type="ECO:0000256" key="11">
    <source>
        <dbReference type="ARBA" id="ARBA00049191"/>
    </source>
</evidence>
<evidence type="ECO:0000256" key="12">
    <source>
        <dbReference type="PIRSR" id="PIRSR603542-1"/>
    </source>
</evidence>
<evidence type="ECO:0000259" key="14">
    <source>
        <dbReference type="Pfam" id="PF01648"/>
    </source>
</evidence>
<proteinExistence type="inferred from homology"/>
<dbReference type="Gene3D" id="3.90.470.20">
    <property type="entry name" value="4'-phosphopantetheinyl transferase domain"/>
    <property type="match status" value="1"/>
</dbReference>
<accession>A0A9C7V3B8</accession>
<gene>
    <name evidence="16" type="primary">entD</name>
    <name evidence="16" type="ORF">JD854_RS15765</name>
</gene>
<evidence type="ECO:0000256" key="9">
    <source>
        <dbReference type="ARBA" id="ARBA00031996"/>
    </source>
</evidence>
<dbReference type="Proteomes" id="UP000862426">
    <property type="component" value="Unassembled WGS sequence"/>
</dbReference>
<evidence type="ECO:0000256" key="13">
    <source>
        <dbReference type="PIRSR" id="PIRSR603542-2"/>
    </source>
</evidence>
<protein>
    <recommendedName>
        <fullName evidence="5">Enterobactin synthase component D</fullName>
    </recommendedName>
    <alternativeName>
        <fullName evidence="8">4'-phosphopantetheinyl transferase EntD</fullName>
    </alternativeName>
    <alternativeName>
        <fullName evidence="9">Enterochelin synthase D</fullName>
    </alternativeName>
</protein>
<keyword evidence="13" id="KW-0479">Metal-binding</keyword>
<dbReference type="InterPro" id="IPR037143">
    <property type="entry name" value="4-PPantetheinyl_Trfase_dom_sf"/>
</dbReference>
<dbReference type="InterPro" id="IPR003542">
    <property type="entry name" value="Enbac_synth_compD-like"/>
</dbReference>
<keyword evidence="13" id="KW-0460">Magnesium</keyword>
<comment type="cofactor">
    <cofactor evidence="13">
        <name>Mg(2+)</name>
        <dbReference type="ChEBI" id="CHEBI:18420"/>
    </cofactor>
</comment>
<dbReference type="PRINTS" id="PR01399">
    <property type="entry name" value="ENTSNTHTASED"/>
</dbReference>
<comment type="catalytic activity">
    <reaction evidence="10">
        <text>apo-[aryl-carrier protein] + CoA = holo-[aryl-carrier protein] + adenosine 3',5'-bisphosphate + H(+)</text>
        <dbReference type="Rhea" id="RHEA:48404"/>
        <dbReference type="Rhea" id="RHEA-COMP:15903"/>
        <dbReference type="Rhea" id="RHEA-COMP:17557"/>
        <dbReference type="ChEBI" id="CHEBI:15378"/>
        <dbReference type="ChEBI" id="CHEBI:29999"/>
        <dbReference type="ChEBI" id="CHEBI:57287"/>
        <dbReference type="ChEBI" id="CHEBI:58343"/>
        <dbReference type="ChEBI" id="CHEBI:64479"/>
    </reaction>
</comment>
<evidence type="ECO:0000256" key="5">
    <source>
        <dbReference type="ARBA" id="ARBA00019087"/>
    </source>
</evidence>
<comment type="function">
    <text evidence="1">Involved in the biosynthesis of the siderophore enterobactin (enterochelin), which is a macrocyclic trimeric lactone of N-(2,3-dihydroxybenzoyl)-serine. The serine trilactone serves as a scaffolding for the three catechol functionalities that provide hexadentate coordination for the tightly ligated iron(2+) atoms. Plays an essential role in the assembly of the enterobactin by catalyzing the transfer of the 4'-phosphopantetheine (Ppant) moiety from coenzyme A to the apo-domains of both EntB (ArCP domain) and EntF (PCP domain) to yield their holo-forms which make them competent for the activation of 2,3-dihydroxybenzoate (DHB) and L-serine, respectively.</text>
</comment>
<dbReference type="GO" id="GO:0009366">
    <property type="term" value="C:enterobactin synthetase complex"/>
    <property type="evidence" value="ECO:0007669"/>
    <property type="project" value="InterPro"/>
</dbReference>
<evidence type="ECO:0000313" key="17">
    <source>
        <dbReference type="Proteomes" id="UP000862426"/>
    </source>
</evidence>
<evidence type="ECO:0000256" key="10">
    <source>
        <dbReference type="ARBA" id="ARBA00049176"/>
    </source>
</evidence>
<keyword evidence="6" id="KW-0808">Transferase</keyword>
<comment type="pathway">
    <text evidence="2">Siderophore biosynthesis; enterobactin biosynthesis.</text>
</comment>
<evidence type="ECO:0000256" key="1">
    <source>
        <dbReference type="ARBA" id="ARBA00003937"/>
    </source>
</evidence>
<evidence type="ECO:0000256" key="3">
    <source>
        <dbReference type="ARBA" id="ARBA00008342"/>
    </source>
</evidence>
<evidence type="ECO:0000256" key="7">
    <source>
        <dbReference type="ARBA" id="ARBA00023191"/>
    </source>
</evidence>
<comment type="catalytic activity">
    <reaction evidence="11">
        <text>apo-[peptidyl-carrier protein] + CoA = holo-[peptidyl-carrier protein] + adenosine 3',5'-bisphosphate + H(+)</text>
        <dbReference type="Rhea" id="RHEA:46228"/>
        <dbReference type="Rhea" id="RHEA-COMP:11479"/>
        <dbReference type="Rhea" id="RHEA-COMP:11480"/>
        <dbReference type="ChEBI" id="CHEBI:15378"/>
        <dbReference type="ChEBI" id="CHEBI:29999"/>
        <dbReference type="ChEBI" id="CHEBI:57287"/>
        <dbReference type="ChEBI" id="CHEBI:58343"/>
        <dbReference type="ChEBI" id="CHEBI:64479"/>
    </reaction>
</comment>
<feature type="binding site" evidence="13">
    <location>
        <position position="108"/>
    </location>
    <ligand>
        <name>Mg(2+)</name>
        <dbReference type="ChEBI" id="CHEBI:18420"/>
    </ligand>
</feature>
<evidence type="ECO:0000256" key="6">
    <source>
        <dbReference type="ARBA" id="ARBA00022679"/>
    </source>
</evidence>
<organism evidence="16 17">
    <name type="scientific">Citrobacter amalonaticus</name>
    <dbReference type="NCBI Taxonomy" id="35703"/>
    <lineage>
        <taxon>Bacteria</taxon>
        <taxon>Pseudomonadati</taxon>
        <taxon>Pseudomonadota</taxon>
        <taxon>Gammaproteobacteria</taxon>
        <taxon>Enterobacterales</taxon>
        <taxon>Enterobacteriaceae</taxon>
        <taxon>Citrobacter</taxon>
    </lineage>
</organism>
<keyword evidence="7" id="KW-0259">Enterobactin biosynthesis</keyword>
<dbReference type="PANTHER" id="PTHR38096">
    <property type="entry name" value="ENTEROBACTIN SYNTHASE COMPONENT D"/>
    <property type="match status" value="1"/>
</dbReference>
<feature type="binding site" evidence="12">
    <location>
        <position position="46"/>
    </location>
    <ligand>
        <name>CoA</name>
        <dbReference type="ChEBI" id="CHEBI:57287"/>
    </ligand>
</feature>
<sequence>MQTTHSPLILAHHTVHCVTFEPDTFHEHDLLWLPHHAQLAHAGRKRKAEHLAGRIAAVYALREQGHKNVPGMGEQRQPLWPEGLSGSISHCATRALAVVSHQPVGVDIEEIMTPQTAGELCSSFVDNEEERVLRSSALPFPLALTLAFSARESVFKALSQWALPLPGFASAKITALTTTQLTLRLLPLFSPNFAYHEANVYWKQHQDTVITLFPHLASGS</sequence>
<comment type="caution">
    <text evidence="16">The sequence shown here is derived from an EMBL/GenBank/DDBJ whole genome shotgun (WGS) entry which is preliminary data.</text>
</comment>
<evidence type="ECO:0000259" key="15">
    <source>
        <dbReference type="Pfam" id="PF17837"/>
    </source>
</evidence>
<dbReference type="PANTHER" id="PTHR38096:SF1">
    <property type="entry name" value="ENTEROBACTIN SYNTHASE COMPONENT D"/>
    <property type="match status" value="1"/>
</dbReference>
<reference evidence="16" key="1">
    <citation type="journal article" date="2018" name="Genome Biol.">
        <title>SKESA: strategic k-mer extension for scrupulous assemblies.</title>
        <authorList>
            <person name="Souvorov A."/>
            <person name="Agarwala R."/>
            <person name="Lipman D.J."/>
        </authorList>
    </citation>
    <scope>NUCLEOTIDE SEQUENCE</scope>
    <source>
        <strain evidence="16">CAV1698</strain>
    </source>
</reference>
<evidence type="ECO:0000256" key="4">
    <source>
        <dbReference type="ARBA" id="ARBA00011503"/>
    </source>
</evidence>